<keyword evidence="4" id="KW-1185">Reference proteome</keyword>
<evidence type="ECO:0000313" key="3">
    <source>
        <dbReference type="EMBL" id="WPX08305.1"/>
    </source>
</evidence>
<dbReference type="Pfam" id="PF00144">
    <property type="entry name" value="Beta-lactamase"/>
    <property type="match status" value="1"/>
</dbReference>
<dbReference type="GO" id="GO:0016787">
    <property type="term" value="F:hydrolase activity"/>
    <property type="evidence" value="ECO:0007669"/>
    <property type="project" value="UniProtKB-KW"/>
</dbReference>
<name>A0ABZ0TY12_9FIRM</name>
<dbReference type="Proteomes" id="UP001322744">
    <property type="component" value="Chromosome"/>
</dbReference>
<dbReference type="RefSeq" id="WP_045175575.1">
    <property type="nucleotide sequence ID" value="NZ_CP139957.1"/>
</dbReference>
<dbReference type="SUPFAM" id="SSF56601">
    <property type="entry name" value="beta-lactamase/transpeptidase-like"/>
    <property type="match status" value="1"/>
</dbReference>
<evidence type="ECO:0000256" key="1">
    <source>
        <dbReference type="ARBA" id="ARBA00022801"/>
    </source>
</evidence>
<evidence type="ECO:0000259" key="2">
    <source>
        <dbReference type="Pfam" id="PF00144"/>
    </source>
</evidence>
<dbReference type="EC" id="3.1.1.103" evidence="3"/>
<evidence type="ECO:0000313" key="4">
    <source>
        <dbReference type="Proteomes" id="UP001322744"/>
    </source>
</evidence>
<dbReference type="Gene3D" id="3.40.710.10">
    <property type="entry name" value="DD-peptidase/beta-lactamase superfamily"/>
    <property type="match status" value="1"/>
</dbReference>
<dbReference type="EMBL" id="CP139957">
    <property type="protein sequence ID" value="WPX08305.1"/>
    <property type="molecule type" value="Genomic_DNA"/>
</dbReference>
<proteinExistence type="predicted"/>
<dbReference type="InterPro" id="IPR012338">
    <property type="entry name" value="Beta-lactam/transpept-like"/>
</dbReference>
<feature type="domain" description="Beta-lactamase-related" evidence="2">
    <location>
        <begin position="9"/>
        <end position="92"/>
    </location>
</feature>
<gene>
    <name evidence="3" type="ORF">SOJ16_002178</name>
</gene>
<dbReference type="PANTHER" id="PTHR43283">
    <property type="entry name" value="BETA-LACTAMASE-RELATED"/>
    <property type="match status" value="1"/>
</dbReference>
<sequence length="97" mass="10998">MSRFDDLSKLLSGFVTSGLPGCACALAKDGEILWEGYFGYADLERKIPMNETSVFRLASMTKVIICTAALILYERGQFLLSDPVYEYIPEYKETYVY</sequence>
<organism evidence="3 4">
    <name type="scientific">Anaerocellum danielii</name>
    <dbReference type="NCBI Taxonomy" id="1387557"/>
    <lineage>
        <taxon>Bacteria</taxon>
        <taxon>Bacillati</taxon>
        <taxon>Bacillota</taxon>
        <taxon>Bacillota incertae sedis</taxon>
        <taxon>Caldicellulosiruptorales</taxon>
        <taxon>Caldicellulosiruptoraceae</taxon>
        <taxon>Anaerocellum</taxon>
    </lineage>
</organism>
<dbReference type="InterPro" id="IPR001466">
    <property type="entry name" value="Beta-lactam-related"/>
</dbReference>
<keyword evidence="1 3" id="KW-0378">Hydrolase</keyword>
<reference evidence="3 4" key="1">
    <citation type="submission" date="2023-12" db="EMBL/GenBank/DDBJ databases">
        <authorList>
            <person name="Manesh M.J.H."/>
            <person name="Bing R.G."/>
            <person name="Willard D.J."/>
            <person name="Kelly R.M."/>
        </authorList>
    </citation>
    <scope>NUCLEOTIDE SEQUENCE [LARGE SCALE GENOMIC DNA]</scope>
    <source>
        <strain evidence="3 4">DSM 8977</strain>
    </source>
</reference>
<dbReference type="PANTHER" id="PTHR43283:SF11">
    <property type="entry name" value="BETA-LACTAMASE-RELATED DOMAIN-CONTAINING PROTEIN"/>
    <property type="match status" value="1"/>
</dbReference>
<accession>A0ABZ0TY12</accession>
<dbReference type="InterPro" id="IPR050789">
    <property type="entry name" value="Diverse_Enzym_Activities"/>
</dbReference>
<protein>
    <submittedName>
        <fullName evidence="3">Serine hydrolase domain-containing protein</fullName>
        <ecNumber evidence="3">3.1.1.103</ecNumber>
    </submittedName>
</protein>